<keyword evidence="5 6" id="KW-0472">Membrane</keyword>
<feature type="transmembrane region" description="Helical" evidence="6">
    <location>
        <begin position="69"/>
        <end position="91"/>
    </location>
</feature>
<comment type="similarity">
    <text evidence="2">Belongs to the autoinducer-2 exporter (AI-2E) (TC 2.A.86) family.</text>
</comment>
<feature type="transmembrane region" description="Helical" evidence="6">
    <location>
        <begin position="256"/>
        <end position="275"/>
    </location>
</feature>
<proteinExistence type="inferred from homology"/>
<dbReference type="EMBL" id="CP147404">
    <property type="protein sequence ID" value="WXB92124.1"/>
    <property type="molecule type" value="Genomic_DNA"/>
</dbReference>
<protein>
    <submittedName>
        <fullName evidence="7">AI-2E family transporter</fullName>
    </submittedName>
</protein>
<comment type="subcellular location">
    <subcellularLocation>
        <location evidence="1">Membrane</location>
        <topology evidence="1">Multi-pass membrane protein</topology>
    </subcellularLocation>
</comment>
<dbReference type="Proteomes" id="UP001387364">
    <property type="component" value="Chromosome"/>
</dbReference>
<feature type="transmembrane region" description="Helical" evidence="6">
    <location>
        <begin position="309"/>
        <end position="340"/>
    </location>
</feature>
<evidence type="ECO:0000313" key="7">
    <source>
        <dbReference type="EMBL" id="WXB92124.1"/>
    </source>
</evidence>
<reference evidence="7 8" key="1">
    <citation type="submission" date="2024-02" db="EMBL/GenBank/DDBJ databases">
        <title>Seven novel Bacillus-like species.</title>
        <authorList>
            <person name="Liu G."/>
        </authorList>
    </citation>
    <scope>NUCLEOTIDE SEQUENCE [LARGE SCALE GENOMIC DNA]</scope>
    <source>
        <strain evidence="7 8">FJAT-52991</strain>
    </source>
</reference>
<feature type="transmembrane region" description="Helical" evidence="6">
    <location>
        <begin position="39"/>
        <end position="57"/>
    </location>
</feature>
<evidence type="ECO:0000256" key="5">
    <source>
        <dbReference type="ARBA" id="ARBA00023136"/>
    </source>
</evidence>
<evidence type="ECO:0000256" key="3">
    <source>
        <dbReference type="ARBA" id="ARBA00022692"/>
    </source>
</evidence>
<dbReference type="PANTHER" id="PTHR21716:SF15">
    <property type="entry name" value="TRANSPORT PROTEIN YRRI-RELATED"/>
    <property type="match status" value="1"/>
</dbReference>
<dbReference type="PANTHER" id="PTHR21716">
    <property type="entry name" value="TRANSMEMBRANE PROTEIN"/>
    <property type="match status" value="1"/>
</dbReference>
<evidence type="ECO:0000313" key="8">
    <source>
        <dbReference type="Proteomes" id="UP001387364"/>
    </source>
</evidence>
<organism evidence="7 8">
    <name type="scientific">Bacillus kandeliae</name>
    <dbReference type="NCBI Taxonomy" id="3129297"/>
    <lineage>
        <taxon>Bacteria</taxon>
        <taxon>Bacillati</taxon>
        <taxon>Bacillota</taxon>
        <taxon>Bacilli</taxon>
        <taxon>Bacillales</taxon>
        <taxon>Bacillaceae</taxon>
        <taxon>Bacillus</taxon>
    </lineage>
</organism>
<sequence length="361" mass="40512">MESKIKLKWLYMASAALLTLLTVYVLFLLRSLLLPMLHWVWISLLPFLLGGFIAYLLHPLVEAMAKRGISRVGAIIIIYILFFGLCGFGLFKGTPLFIEQLRDLSASAPKVSQMYEEKMIALQIETLNWPDGLQEQLRERMIKFESWLSGLVEQFMNVLMKAVNFLFFLAIVPFISFYLLKDMSRVKKTAWRITPKRWRTRVLRFVNELDHSLGSYIRGQLFVCLLVGGVASLLFSMIGLPYPILLGGIIGITNVIPYFGPLIGAIPAIFVALMISFKTAIYTAIIVFILQFIEGNILSPWIVGKSLHLHPLFIIGALLAGGEIGGVVGMVVAVPVLIILKAAFSADRRVKARLQKPLIDK</sequence>
<accession>A0ABZ2N322</accession>
<feature type="transmembrane region" description="Helical" evidence="6">
    <location>
        <begin position="221"/>
        <end position="244"/>
    </location>
</feature>
<evidence type="ECO:0000256" key="2">
    <source>
        <dbReference type="ARBA" id="ARBA00009773"/>
    </source>
</evidence>
<evidence type="ECO:0000256" key="1">
    <source>
        <dbReference type="ARBA" id="ARBA00004141"/>
    </source>
</evidence>
<gene>
    <name evidence="7" type="ORF">WDJ61_12775</name>
</gene>
<name>A0ABZ2N322_9BACI</name>
<evidence type="ECO:0000256" key="6">
    <source>
        <dbReference type="SAM" id="Phobius"/>
    </source>
</evidence>
<feature type="transmembrane region" description="Helical" evidence="6">
    <location>
        <begin position="158"/>
        <end position="180"/>
    </location>
</feature>
<keyword evidence="8" id="KW-1185">Reference proteome</keyword>
<feature type="transmembrane region" description="Helical" evidence="6">
    <location>
        <begin position="9"/>
        <end position="33"/>
    </location>
</feature>
<dbReference type="Pfam" id="PF01594">
    <property type="entry name" value="AI-2E_transport"/>
    <property type="match status" value="1"/>
</dbReference>
<keyword evidence="3 6" id="KW-0812">Transmembrane</keyword>
<evidence type="ECO:0000256" key="4">
    <source>
        <dbReference type="ARBA" id="ARBA00022989"/>
    </source>
</evidence>
<dbReference type="RefSeq" id="WP_338750304.1">
    <property type="nucleotide sequence ID" value="NZ_CP147404.1"/>
</dbReference>
<keyword evidence="4 6" id="KW-1133">Transmembrane helix</keyword>
<dbReference type="InterPro" id="IPR002549">
    <property type="entry name" value="AI-2E-like"/>
</dbReference>
<feature type="transmembrane region" description="Helical" evidence="6">
    <location>
        <begin position="282"/>
        <end position="303"/>
    </location>
</feature>